<evidence type="ECO:0000256" key="1">
    <source>
        <dbReference type="ARBA" id="ARBA00022679"/>
    </source>
</evidence>
<keyword evidence="1 6" id="KW-0808">Transferase</keyword>
<dbReference type="PANTHER" id="PTHR43792">
    <property type="entry name" value="GNAT FAMILY, PUTATIVE (AFU_ORTHOLOGUE AFUA_3G00765)-RELATED-RELATED"/>
    <property type="match status" value="1"/>
</dbReference>
<name>A0A7X1LRE8_9ACTN</name>
<dbReference type="PANTHER" id="PTHR43792:SF8">
    <property type="entry name" value="[RIBOSOMAL PROTEIN US5]-ALANINE N-ACETYLTRANSFERASE"/>
    <property type="match status" value="1"/>
</dbReference>
<reference evidence="6 7" key="1">
    <citation type="submission" date="2020-08" db="EMBL/GenBank/DDBJ databases">
        <title>Whole-Genome Sequence of French Clinical Streptomyces mexicanus Strain Q0842.</title>
        <authorList>
            <person name="Boxberger M."/>
            <person name="La Scola B."/>
        </authorList>
    </citation>
    <scope>NUCLEOTIDE SEQUENCE [LARGE SCALE GENOMIC DNA]</scope>
    <source>
        <strain evidence="6 7">Marseille-Q0842</strain>
    </source>
</reference>
<dbReference type="AlphaFoldDB" id="A0A7X1LRE8"/>
<protein>
    <submittedName>
        <fullName evidence="6">GNAT family N-acetyltransferase</fullName>
    </submittedName>
</protein>
<dbReference type="Pfam" id="PF13302">
    <property type="entry name" value="Acetyltransf_3"/>
    <property type="match status" value="1"/>
</dbReference>
<comment type="similarity">
    <text evidence="3">Belongs to the acetyltransferase family. RimJ subfamily.</text>
</comment>
<dbReference type="RefSeq" id="WP_185947179.1">
    <property type="nucleotide sequence ID" value="NZ_JACMHY010000003.1"/>
</dbReference>
<evidence type="ECO:0000256" key="4">
    <source>
        <dbReference type="SAM" id="MobiDB-lite"/>
    </source>
</evidence>
<evidence type="ECO:0000256" key="2">
    <source>
        <dbReference type="ARBA" id="ARBA00023315"/>
    </source>
</evidence>
<keyword evidence="2" id="KW-0012">Acyltransferase</keyword>
<sequence length="183" mass="19765">MPELQRLHAGHAPAVLAFERANRAYFAASVSDRGDDFFDRFADRYDALLAEQEAGVCAFHVLVAEDGSVLGRFNLVGIEDRTAELGYRVAQHVAGRGVATSTVRELCRLAAHRYGLRTLRAAAAHRNVASRRVLVKAGFVPVGPADPARLGGKPGTWYRRDLMNDRPSGTSTGQAPDRPAPGS</sequence>
<dbReference type="Gene3D" id="3.40.630.30">
    <property type="match status" value="1"/>
</dbReference>
<comment type="caution">
    <text evidence="6">The sequence shown here is derived from an EMBL/GenBank/DDBJ whole genome shotgun (WGS) entry which is preliminary data.</text>
</comment>
<dbReference type="EMBL" id="JACMHY010000003">
    <property type="protein sequence ID" value="MBC2865331.1"/>
    <property type="molecule type" value="Genomic_DNA"/>
</dbReference>
<evidence type="ECO:0000313" key="7">
    <source>
        <dbReference type="Proteomes" id="UP000517694"/>
    </source>
</evidence>
<dbReference type="Proteomes" id="UP000517694">
    <property type="component" value="Unassembled WGS sequence"/>
</dbReference>
<dbReference type="InterPro" id="IPR051531">
    <property type="entry name" value="N-acetyltransferase"/>
</dbReference>
<proteinExistence type="inferred from homology"/>
<keyword evidence="7" id="KW-1185">Reference proteome</keyword>
<dbReference type="InterPro" id="IPR000182">
    <property type="entry name" value="GNAT_dom"/>
</dbReference>
<accession>A0A7X1LRE8</accession>
<evidence type="ECO:0000256" key="3">
    <source>
        <dbReference type="ARBA" id="ARBA00038502"/>
    </source>
</evidence>
<feature type="region of interest" description="Disordered" evidence="4">
    <location>
        <begin position="151"/>
        <end position="183"/>
    </location>
</feature>
<gene>
    <name evidence="6" type="ORF">H1R13_10055</name>
</gene>
<evidence type="ECO:0000259" key="5">
    <source>
        <dbReference type="PROSITE" id="PS51186"/>
    </source>
</evidence>
<dbReference type="PROSITE" id="PS51186">
    <property type="entry name" value="GNAT"/>
    <property type="match status" value="1"/>
</dbReference>
<evidence type="ECO:0000313" key="6">
    <source>
        <dbReference type="EMBL" id="MBC2865331.1"/>
    </source>
</evidence>
<dbReference type="InterPro" id="IPR016181">
    <property type="entry name" value="Acyl_CoA_acyltransferase"/>
</dbReference>
<organism evidence="6 7">
    <name type="scientific">Streptomyces mexicanus</name>
    <dbReference type="NCBI Taxonomy" id="178566"/>
    <lineage>
        <taxon>Bacteria</taxon>
        <taxon>Bacillati</taxon>
        <taxon>Actinomycetota</taxon>
        <taxon>Actinomycetes</taxon>
        <taxon>Kitasatosporales</taxon>
        <taxon>Streptomycetaceae</taxon>
        <taxon>Streptomyces</taxon>
    </lineage>
</organism>
<dbReference type="GO" id="GO:0016747">
    <property type="term" value="F:acyltransferase activity, transferring groups other than amino-acyl groups"/>
    <property type="evidence" value="ECO:0007669"/>
    <property type="project" value="InterPro"/>
</dbReference>
<dbReference type="SUPFAM" id="SSF55729">
    <property type="entry name" value="Acyl-CoA N-acyltransferases (Nat)"/>
    <property type="match status" value="1"/>
</dbReference>
<feature type="domain" description="N-acetyltransferase" evidence="5">
    <location>
        <begin position="16"/>
        <end position="163"/>
    </location>
</feature>